<sequence length="540" mass="58238">MRRTAHVRWTVCAALVALAATACGGGSGSGGAGGVVRASWGDPANPLEPANTNEVQGGKVLDMIFRGLKKYDPKTGAAKNWIADSITTGDQKNFTVKLKSGWKFSNGEPVTAHSFVDAWNYGALVTDKQVNSSFFSYIDGFAQVHPASGKPAARTMSGLAVKDDTTFTVRLTQKFSTWPDTLGYSAFYPLPRAFFSDHAGWLRKPVGDGPYAIQSYAKGSMMRLRTWHGYRGPDRAHNGGVDLEVYTSSDTAYTDLQAGNLDVVDDVPADQLKNVRGDLDGRYINQPAGINQTIAFPLYDKRWSGPKGARLRQGISMAIDRASITKRIFQNTRTPATDWTSPVLGDKGGYRAGLCGSPCTFDAAAAKKTIDGAGGLPGGGMKIVYNADTGSHKEWVDAICNSINNVLGDDRACVGAPVGTFADFRTQIAARKETEPFRAGWQMDYPLIQDFLQPLYYTGASSNDSEFHNAGFDGLVNRANSESDPARAVADFQAAEKILAQQMPAIPLWYQNGNAGYSQNVSHVALNQFSVPVYDEITVS</sequence>
<dbReference type="SUPFAM" id="SSF53850">
    <property type="entry name" value="Periplasmic binding protein-like II"/>
    <property type="match status" value="1"/>
</dbReference>
<dbReference type="AlphaFoldDB" id="A0AA90GZI4"/>
<name>A0AA90GZI4_9ACTN</name>
<dbReference type="EMBL" id="JABXJJ020000015">
    <property type="protein sequence ID" value="MDI5970479.1"/>
    <property type="molecule type" value="Genomic_DNA"/>
</dbReference>
<evidence type="ECO:0000313" key="4">
    <source>
        <dbReference type="EMBL" id="MDI5970479.1"/>
    </source>
</evidence>
<evidence type="ECO:0000313" key="5">
    <source>
        <dbReference type="Proteomes" id="UP001156398"/>
    </source>
</evidence>
<dbReference type="PROSITE" id="PS51257">
    <property type="entry name" value="PROKAR_LIPOPROTEIN"/>
    <property type="match status" value="1"/>
</dbReference>
<feature type="domain" description="Solute-binding protein family 5" evidence="2">
    <location>
        <begin position="79"/>
        <end position="462"/>
    </location>
</feature>
<organism evidence="4">
    <name type="scientific">Streptantibioticus silvisoli</name>
    <dbReference type="NCBI Taxonomy" id="2705255"/>
    <lineage>
        <taxon>Bacteria</taxon>
        <taxon>Bacillati</taxon>
        <taxon>Actinomycetota</taxon>
        <taxon>Actinomycetes</taxon>
        <taxon>Kitasatosporales</taxon>
        <taxon>Streptomycetaceae</taxon>
        <taxon>Streptantibioticus</taxon>
    </lineage>
</organism>
<comment type="caution">
    <text evidence="4">The sequence shown here is derived from an EMBL/GenBank/DDBJ whole genome shotgun (WGS) entry which is preliminary data.</text>
</comment>
<evidence type="ECO:0000259" key="2">
    <source>
        <dbReference type="Pfam" id="PF00496"/>
    </source>
</evidence>
<dbReference type="GO" id="GO:0042597">
    <property type="term" value="C:periplasmic space"/>
    <property type="evidence" value="ECO:0007669"/>
    <property type="project" value="UniProtKB-ARBA"/>
</dbReference>
<accession>A0AA90GZI4</accession>
<feature type="signal peptide" evidence="1">
    <location>
        <begin position="1"/>
        <end position="22"/>
    </location>
</feature>
<dbReference type="Gene3D" id="3.10.105.10">
    <property type="entry name" value="Dipeptide-binding Protein, Domain 3"/>
    <property type="match status" value="1"/>
</dbReference>
<dbReference type="Proteomes" id="UP001156398">
    <property type="component" value="Unassembled WGS sequence"/>
</dbReference>
<dbReference type="GO" id="GO:1904680">
    <property type="term" value="F:peptide transmembrane transporter activity"/>
    <property type="evidence" value="ECO:0007669"/>
    <property type="project" value="TreeGrafter"/>
</dbReference>
<keyword evidence="5" id="KW-1185">Reference proteome</keyword>
<reference evidence="4 5" key="1">
    <citation type="submission" date="2023-05" db="EMBL/GenBank/DDBJ databases">
        <title>Streptantibioticus silvisoli sp. nov., acidotolerant actinomycetes 1 from pine litter.</title>
        <authorList>
            <person name="Swiecimska M."/>
            <person name="Golinska P."/>
            <person name="Sangal V."/>
            <person name="Wachnowicz B."/>
            <person name="Goodfellow M."/>
        </authorList>
    </citation>
    <scope>NUCLEOTIDE SEQUENCE</scope>
    <source>
        <strain evidence="4">SL13</strain>
        <strain evidence="3 5">SL54</strain>
    </source>
</reference>
<dbReference type="EMBL" id="JAAGKO020000018">
    <property type="protein sequence ID" value="MDI5963931.1"/>
    <property type="molecule type" value="Genomic_DNA"/>
</dbReference>
<dbReference type="InterPro" id="IPR030678">
    <property type="entry name" value="Peptide/Ni-bd"/>
</dbReference>
<dbReference type="Gene3D" id="3.40.190.10">
    <property type="entry name" value="Periplasmic binding protein-like II"/>
    <property type="match status" value="1"/>
</dbReference>
<dbReference type="PIRSF" id="PIRSF002741">
    <property type="entry name" value="MppA"/>
    <property type="match status" value="1"/>
</dbReference>
<dbReference type="InterPro" id="IPR039424">
    <property type="entry name" value="SBP_5"/>
</dbReference>
<protein>
    <submittedName>
        <fullName evidence="4">ABC transporter substrate-binding protein</fullName>
    </submittedName>
</protein>
<dbReference type="RefSeq" id="WP_271312971.1">
    <property type="nucleotide sequence ID" value="NZ_JAAGKO020000018.1"/>
</dbReference>
<proteinExistence type="predicted"/>
<dbReference type="GO" id="GO:0015833">
    <property type="term" value="P:peptide transport"/>
    <property type="evidence" value="ECO:0007669"/>
    <property type="project" value="TreeGrafter"/>
</dbReference>
<keyword evidence="1" id="KW-0732">Signal</keyword>
<gene>
    <name evidence="3" type="ORF">POF43_014600</name>
    <name evidence="4" type="ORF">POF50_014200</name>
</gene>
<dbReference type="PANTHER" id="PTHR30290:SF83">
    <property type="entry name" value="ABC TRANSPORTER SUBSTRATE-BINDING PROTEIN"/>
    <property type="match status" value="1"/>
</dbReference>
<dbReference type="Pfam" id="PF00496">
    <property type="entry name" value="SBP_bac_5"/>
    <property type="match status" value="1"/>
</dbReference>
<dbReference type="Gene3D" id="3.90.76.10">
    <property type="entry name" value="Dipeptide-binding Protein, Domain 1"/>
    <property type="match status" value="1"/>
</dbReference>
<evidence type="ECO:0000313" key="3">
    <source>
        <dbReference type="EMBL" id="MDI5963931.1"/>
    </source>
</evidence>
<feature type="chain" id="PRO_5041662164" evidence="1">
    <location>
        <begin position="23"/>
        <end position="540"/>
    </location>
</feature>
<evidence type="ECO:0000256" key="1">
    <source>
        <dbReference type="SAM" id="SignalP"/>
    </source>
</evidence>
<dbReference type="InterPro" id="IPR000914">
    <property type="entry name" value="SBP_5_dom"/>
</dbReference>
<dbReference type="GO" id="GO:0043190">
    <property type="term" value="C:ATP-binding cassette (ABC) transporter complex"/>
    <property type="evidence" value="ECO:0007669"/>
    <property type="project" value="InterPro"/>
</dbReference>
<dbReference type="CDD" id="cd00995">
    <property type="entry name" value="PBP2_NikA_DppA_OppA_like"/>
    <property type="match status" value="1"/>
</dbReference>
<dbReference type="PANTHER" id="PTHR30290">
    <property type="entry name" value="PERIPLASMIC BINDING COMPONENT OF ABC TRANSPORTER"/>
    <property type="match status" value="1"/>
</dbReference>